<comment type="similarity">
    <text evidence="1">Belongs to the transglycosylase Slt family.</text>
</comment>
<dbReference type="CDD" id="cd00254">
    <property type="entry name" value="LT-like"/>
    <property type="match status" value="1"/>
</dbReference>
<dbReference type="InterPro" id="IPR008258">
    <property type="entry name" value="Transglycosylase_SLT_dom_1"/>
</dbReference>
<dbReference type="RefSeq" id="WP_207355009.1">
    <property type="nucleotide sequence ID" value="NZ_CP071503.1"/>
</dbReference>
<keyword evidence="2" id="KW-0732">Signal</keyword>
<protein>
    <submittedName>
        <fullName evidence="4">Lytic transglycosylase domain-containing protein</fullName>
    </submittedName>
</protein>
<sequence>MLLTPPQNPIAACICSRHRRSAALLGCSLLLLNCMQLHAEDSQERVFRYKNAKGVVVFSDQQPENQPFEVLLYDCYACNPDSTVDWQHTPLFTEPYQQEINLAAAQHKLDPALIRAVIHAESAFNPAARSKTGAVGLMQLMPETAKSVGVSNRYNPQDNIDGGSRYLAKLLQRFNGNIQLACAAYNAGPTLVSQLGAVPDYPETQSYVKRVQILLQRYRQH</sequence>
<dbReference type="PANTHER" id="PTHR37423">
    <property type="entry name" value="SOLUBLE LYTIC MUREIN TRANSGLYCOSYLASE-RELATED"/>
    <property type="match status" value="1"/>
</dbReference>
<evidence type="ECO:0000313" key="4">
    <source>
        <dbReference type="EMBL" id="QSX33801.1"/>
    </source>
</evidence>
<proteinExistence type="inferred from homology"/>
<evidence type="ECO:0000256" key="1">
    <source>
        <dbReference type="ARBA" id="ARBA00007734"/>
    </source>
</evidence>
<dbReference type="EMBL" id="CP071503">
    <property type="protein sequence ID" value="QSX33801.1"/>
    <property type="molecule type" value="Genomic_DNA"/>
</dbReference>
<feature type="chain" id="PRO_5045304794" evidence="2">
    <location>
        <begin position="40"/>
        <end position="221"/>
    </location>
</feature>
<evidence type="ECO:0000259" key="3">
    <source>
        <dbReference type="Pfam" id="PF01464"/>
    </source>
</evidence>
<feature type="signal peptide" evidence="2">
    <location>
        <begin position="1"/>
        <end position="39"/>
    </location>
</feature>
<organism evidence="4 5">
    <name type="scientific">Shewanella avicenniae</name>
    <dbReference type="NCBI Taxonomy" id="2814294"/>
    <lineage>
        <taxon>Bacteria</taxon>
        <taxon>Pseudomonadati</taxon>
        <taxon>Pseudomonadota</taxon>
        <taxon>Gammaproteobacteria</taxon>
        <taxon>Alteromonadales</taxon>
        <taxon>Shewanellaceae</taxon>
        <taxon>Shewanella</taxon>
    </lineage>
</organism>
<dbReference type="PANTHER" id="PTHR37423:SF2">
    <property type="entry name" value="MEMBRANE-BOUND LYTIC MUREIN TRANSGLYCOSYLASE C"/>
    <property type="match status" value="1"/>
</dbReference>
<feature type="domain" description="Transglycosylase SLT" evidence="3">
    <location>
        <begin position="100"/>
        <end position="193"/>
    </location>
</feature>
<gene>
    <name evidence="4" type="ORF">JYB87_00665</name>
</gene>
<name>A0ABX7QSZ6_9GAMM</name>
<dbReference type="Pfam" id="PF01464">
    <property type="entry name" value="SLT"/>
    <property type="match status" value="1"/>
</dbReference>
<dbReference type="InterPro" id="IPR000189">
    <property type="entry name" value="Transglyc_AS"/>
</dbReference>
<dbReference type="SUPFAM" id="SSF53955">
    <property type="entry name" value="Lysozyme-like"/>
    <property type="match status" value="1"/>
</dbReference>
<dbReference type="Gene3D" id="1.10.530.10">
    <property type="match status" value="1"/>
</dbReference>
<reference evidence="4 5" key="1">
    <citation type="submission" date="2021-03" db="EMBL/GenBank/DDBJ databases">
        <title>Novel species identification of genus Shewanella.</title>
        <authorList>
            <person name="Liu G."/>
            <person name="Zhang Q."/>
        </authorList>
    </citation>
    <scope>NUCLEOTIDE SEQUENCE [LARGE SCALE GENOMIC DNA]</scope>
    <source>
        <strain evidence="4 5">FJAT-51800</strain>
    </source>
</reference>
<dbReference type="InterPro" id="IPR023346">
    <property type="entry name" value="Lysozyme-like_dom_sf"/>
</dbReference>
<dbReference type="Proteomes" id="UP000662770">
    <property type="component" value="Chromosome"/>
</dbReference>
<keyword evidence="5" id="KW-1185">Reference proteome</keyword>
<accession>A0ABX7QSZ6</accession>
<dbReference type="PROSITE" id="PS00922">
    <property type="entry name" value="TRANSGLYCOSYLASE"/>
    <property type="match status" value="1"/>
</dbReference>
<evidence type="ECO:0000256" key="2">
    <source>
        <dbReference type="SAM" id="SignalP"/>
    </source>
</evidence>
<evidence type="ECO:0000313" key="5">
    <source>
        <dbReference type="Proteomes" id="UP000662770"/>
    </source>
</evidence>